<dbReference type="FunFam" id="3.40.1190.10:FF:000011">
    <property type="entry name" value="Folylpolyglutamate synthase/dihydrofolate synthase"/>
    <property type="match status" value="1"/>
</dbReference>
<dbReference type="GO" id="GO:0046872">
    <property type="term" value="F:metal ion binding"/>
    <property type="evidence" value="ECO:0007669"/>
    <property type="project" value="UniProtKB-KW"/>
</dbReference>
<organism evidence="16 17">
    <name type="scientific">Streptococcus anginosus</name>
    <dbReference type="NCBI Taxonomy" id="1328"/>
    <lineage>
        <taxon>Bacteria</taxon>
        <taxon>Bacillati</taxon>
        <taxon>Bacillota</taxon>
        <taxon>Bacilli</taxon>
        <taxon>Lactobacillales</taxon>
        <taxon>Streptococcaceae</taxon>
        <taxon>Streptococcus</taxon>
        <taxon>Streptococcus anginosus group</taxon>
    </lineage>
</organism>
<keyword evidence="6 11" id="KW-0547">Nucleotide-binding</keyword>
<protein>
    <recommendedName>
        <fullName evidence="3">tetrahydrofolate synthase</fullName>
        <ecNumber evidence="3">6.3.2.17</ecNumber>
    </recommendedName>
    <alternativeName>
        <fullName evidence="9">Tetrahydrofolylpolyglutamate synthase</fullName>
    </alternativeName>
</protein>
<dbReference type="Pfam" id="PF02875">
    <property type="entry name" value="Mur_ligase_C"/>
    <property type="match status" value="1"/>
</dbReference>
<evidence type="ECO:0000256" key="6">
    <source>
        <dbReference type="ARBA" id="ARBA00022741"/>
    </source>
</evidence>
<dbReference type="SUPFAM" id="SSF53623">
    <property type="entry name" value="MurD-like peptide ligases, catalytic domain"/>
    <property type="match status" value="1"/>
</dbReference>
<evidence type="ECO:0000259" key="12">
    <source>
        <dbReference type="Pfam" id="PF02875"/>
    </source>
</evidence>
<keyword evidence="4 11" id="KW-0436">Ligase</keyword>
<dbReference type="InterPro" id="IPR036565">
    <property type="entry name" value="Mur-like_cat_sf"/>
</dbReference>
<evidence type="ECO:0000256" key="3">
    <source>
        <dbReference type="ARBA" id="ARBA00013025"/>
    </source>
</evidence>
<dbReference type="InterPro" id="IPR004101">
    <property type="entry name" value="Mur_ligase_C"/>
</dbReference>
<evidence type="ECO:0000256" key="8">
    <source>
        <dbReference type="ARBA" id="ARBA00022842"/>
    </source>
</evidence>
<dbReference type="Gene3D" id="3.40.1190.10">
    <property type="entry name" value="Mur-like, catalytic domain"/>
    <property type="match status" value="1"/>
</dbReference>
<dbReference type="PROSITE" id="PS01011">
    <property type="entry name" value="FOLYLPOLYGLU_SYNT_1"/>
    <property type="match status" value="1"/>
</dbReference>
<keyword evidence="7 11" id="KW-0067">ATP-binding</keyword>
<name>A0A412PLA4_STRAP</name>
<dbReference type="InterPro" id="IPR018109">
    <property type="entry name" value="Folylpolyglutamate_synth_CS"/>
</dbReference>
<reference evidence="16 17" key="1">
    <citation type="submission" date="2018-08" db="EMBL/GenBank/DDBJ databases">
        <title>A genome reference for cultivated species of the human gut microbiota.</title>
        <authorList>
            <person name="Zou Y."/>
            <person name="Xue W."/>
            <person name="Luo G."/>
        </authorList>
    </citation>
    <scope>NUCLEOTIDE SEQUENCE [LARGE SCALE GENOMIC DNA]</scope>
    <source>
        <strain evidence="16 17">AF18-38</strain>
    </source>
</reference>
<dbReference type="Gene3D" id="3.90.190.20">
    <property type="entry name" value="Mur ligase, C-terminal domain"/>
    <property type="match status" value="1"/>
</dbReference>
<evidence type="ECO:0000256" key="10">
    <source>
        <dbReference type="ARBA" id="ARBA00047493"/>
    </source>
</evidence>
<evidence type="ECO:0000256" key="9">
    <source>
        <dbReference type="ARBA" id="ARBA00030592"/>
    </source>
</evidence>
<evidence type="ECO:0000313" key="14">
    <source>
        <dbReference type="EMBL" id="MCW1042654.1"/>
    </source>
</evidence>
<dbReference type="GO" id="GO:0005524">
    <property type="term" value="F:ATP binding"/>
    <property type="evidence" value="ECO:0007669"/>
    <property type="project" value="UniProtKB-KW"/>
</dbReference>
<dbReference type="PANTHER" id="PTHR11136">
    <property type="entry name" value="FOLYLPOLYGLUTAMATE SYNTHASE-RELATED"/>
    <property type="match status" value="1"/>
</dbReference>
<comment type="catalytic activity">
    <reaction evidence="10">
        <text>(6S)-5,6,7,8-tetrahydrofolyl-(gamma-L-Glu)(n) + L-glutamate + ATP = (6S)-5,6,7,8-tetrahydrofolyl-(gamma-L-Glu)(n+1) + ADP + phosphate + H(+)</text>
        <dbReference type="Rhea" id="RHEA:10580"/>
        <dbReference type="Rhea" id="RHEA-COMP:14738"/>
        <dbReference type="Rhea" id="RHEA-COMP:14740"/>
        <dbReference type="ChEBI" id="CHEBI:15378"/>
        <dbReference type="ChEBI" id="CHEBI:29985"/>
        <dbReference type="ChEBI" id="CHEBI:30616"/>
        <dbReference type="ChEBI" id="CHEBI:43474"/>
        <dbReference type="ChEBI" id="CHEBI:141005"/>
        <dbReference type="ChEBI" id="CHEBI:456216"/>
        <dbReference type="EC" id="6.3.2.17"/>
    </reaction>
</comment>
<sequence>MIQKEEQLEWLHQHQTKEPHLGLERVRRLLALRGNPHLQISVIHIAGTNGKGSTIAHLRQLLQVKKLCIGTFTSPYLLNYNEQIAINGLPISDEDFYSLLQSYQELLKKQVDDTVLQAITEFEIITALAYDYFCQQEVDVVIMEVGLGGLLDSTNVCRPDLTAITTIGLDHMAILGTTLADIAVQKAGIIKERVPVVTGKISSEALAVIHTIAQQRQASHVRYGKDYQVESVQRLAEGEKFRFSNAFRQKEDYQSVLLGVHQVENAGLALELCDQYCYLKGLPLLSENEVRRALKRTYWPARLEKISNAPLILLDGAHNPHAMKALIASLESYFPDYQKTILFTCIQTKALDEMVALLKTVSKSQLFLTTFEDSKSFSTEEMQGLAKREKLKYVEWLPYLEQYKKVKHGEKELLLITGSLYFLADVRKYLMSDR</sequence>
<evidence type="ECO:0000256" key="4">
    <source>
        <dbReference type="ARBA" id="ARBA00022598"/>
    </source>
</evidence>
<evidence type="ECO:0000313" key="16">
    <source>
        <dbReference type="EMBL" id="RGT59546.1"/>
    </source>
</evidence>
<proteinExistence type="inferred from homology"/>
<dbReference type="RefSeq" id="WP_024052598.1">
    <property type="nucleotide sequence ID" value="NZ_CP118029.1"/>
</dbReference>
<evidence type="ECO:0000256" key="2">
    <source>
        <dbReference type="ARBA" id="ARBA00008276"/>
    </source>
</evidence>
<dbReference type="EC" id="6.3.2.17" evidence="3"/>
<dbReference type="EMBL" id="JAPAIK010000089">
    <property type="protein sequence ID" value="MCW1073115.1"/>
    <property type="molecule type" value="Genomic_DNA"/>
</dbReference>
<accession>A0A412PLA4</accession>
<reference evidence="14 18" key="2">
    <citation type="submission" date="2022-10" db="EMBL/GenBank/DDBJ databases">
        <title>Comparative genomic study of S. anginosus.</title>
        <authorList>
            <person name="Prasad A."/>
            <person name="Ene A."/>
            <person name="Jablonska S."/>
            <person name="Du J."/>
            <person name="Wolfe A.J."/>
            <person name="Putonti C."/>
        </authorList>
    </citation>
    <scope>NUCLEOTIDE SEQUENCE [LARGE SCALE GENOMIC DNA]</scope>
    <source>
        <strain evidence="15">UMB6888</strain>
        <strain evidence="14 18">UMB9231</strain>
    </source>
</reference>
<evidence type="ECO:0000256" key="1">
    <source>
        <dbReference type="ARBA" id="ARBA00001946"/>
    </source>
</evidence>
<comment type="caution">
    <text evidence="16">The sequence shown here is derived from an EMBL/GenBank/DDBJ whole genome shotgun (WGS) entry which is preliminary data.</text>
</comment>
<evidence type="ECO:0000256" key="11">
    <source>
        <dbReference type="PIRNR" id="PIRNR001563"/>
    </source>
</evidence>
<dbReference type="AlphaFoldDB" id="A0A412PLA4"/>
<dbReference type="InterPro" id="IPR036615">
    <property type="entry name" value="Mur_ligase_C_dom_sf"/>
</dbReference>
<comment type="cofactor">
    <cofactor evidence="1">
        <name>Mg(2+)</name>
        <dbReference type="ChEBI" id="CHEBI:18420"/>
    </cofactor>
</comment>
<evidence type="ECO:0000256" key="5">
    <source>
        <dbReference type="ARBA" id="ARBA00022723"/>
    </source>
</evidence>
<dbReference type="Proteomes" id="UP001208853">
    <property type="component" value="Unassembled WGS sequence"/>
</dbReference>
<evidence type="ECO:0000259" key="13">
    <source>
        <dbReference type="Pfam" id="PF08245"/>
    </source>
</evidence>
<dbReference type="Pfam" id="PF08245">
    <property type="entry name" value="Mur_ligase_M"/>
    <property type="match status" value="1"/>
</dbReference>
<keyword evidence="18" id="KW-1185">Reference proteome</keyword>
<feature type="domain" description="Mur ligase C-terminal" evidence="12">
    <location>
        <begin position="302"/>
        <end position="419"/>
    </location>
</feature>
<evidence type="ECO:0000313" key="17">
    <source>
        <dbReference type="Proteomes" id="UP000284046"/>
    </source>
</evidence>
<dbReference type="EMBL" id="QRWZ01000016">
    <property type="protein sequence ID" value="RGT59546.1"/>
    <property type="molecule type" value="Genomic_DNA"/>
</dbReference>
<dbReference type="PIRSF" id="PIRSF001563">
    <property type="entry name" value="Folylpolyglu_synth"/>
    <property type="match status" value="1"/>
</dbReference>
<keyword evidence="8" id="KW-0460">Magnesium</keyword>
<dbReference type="UniPathway" id="UPA00219"/>
<dbReference type="GO" id="GO:0004326">
    <property type="term" value="F:tetrahydrofolylpolyglutamate synthase activity"/>
    <property type="evidence" value="ECO:0007669"/>
    <property type="project" value="UniProtKB-EC"/>
</dbReference>
<gene>
    <name evidence="16" type="ORF">DWX18_09280</name>
    <name evidence="14" type="ORF">OJ597_09540</name>
    <name evidence="15" type="ORF">OJ930_08900</name>
</gene>
<dbReference type="GO" id="GO:0005737">
    <property type="term" value="C:cytoplasm"/>
    <property type="evidence" value="ECO:0007669"/>
    <property type="project" value="TreeGrafter"/>
</dbReference>
<keyword evidence="5" id="KW-0479">Metal-binding</keyword>
<evidence type="ECO:0000313" key="15">
    <source>
        <dbReference type="EMBL" id="MCW1073115.1"/>
    </source>
</evidence>
<dbReference type="NCBIfam" id="TIGR01499">
    <property type="entry name" value="folC"/>
    <property type="match status" value="1"/>
</dbReference>
<dbReference type="Proteomes" id="UP000284046">
    <property type="component" value="Unassembled WGS sequence"/>
</dbReference>
<evidence type="ECO:0000313" key="18">
    <source>
        <dbReference type="Proteomes" id="UP001526076"/>
    </source>
</evidence>
<dbReference type="EMBL" id="JAPAHU010000018">
    <property type="protein sequence ID" value="MCW1042654.1"/>
    <property type="molecule type" value="Genomic_DNA"/>
</dbReference>
<comment type="similarity">
    <text evidence="2 11">Belongs to the folylpolyglutamate synthase family.</text>
</comment>
<dbReference type="InterPro" id="IPR001645">
    <property type="entry name" value="Folylpolyglutamate_synth"/>
</dbReference>
<dbReference type="GO" id="GO:0009252">
    <property type="term" value="P:peptidoglycan biosynthetic process"/>
    <property type="evidence" value="ECO:0007669"/>
    <property type="project" value="UniProtKB-UniPathway"/>
</dbReference>
<dbReference type="InterPro" id="IPR013221">
    <property type="entry name" value="Mur_ligase_cen"/>
</dbReference>
<feature type="domain" description="Mur ligase central" evidence="13">
    <location>
        <begin position="129"/>
        <end position="271"/>
    </location>
</feature>
<evidence type="ECO:0000256" key="7">
    <source>
        <dbReference type="ARBA" id="ARBA00022840"/>
    </source>
</evidence>
<dbReference type="PANTHER" id="PTHR11136:SF0">
    <property type="entry name" value="DIHYDROFOLATE SYNTHETASE-RELATED"/>
    <property type="match status" value="1"/>
</dbReference>
<dbReference type="SUPFAM" id="SSF53244">
    <property type="entry name" value="MurD-like peptide ligases, peptide-binding domain"/>
    <property type="match status" value="1"/>
</dbReference>
<dbReference type="Proteomes" id="UP001526076">
    <property type="component" value="Unassembled WGS sequence"/>
</dbReference>
<dbReference type="GO" id="GO:0008841">
    <property type="term" value="F:dihydrofolate synthase activity"/>
    <property type="evidence" value="ECO:0007669"/>
    <property type="project" value="TreeGrafter"/>
</dbReference>